<dbReference type="OrthoDB" id="30826at2759"/>
<keyword evidence="10" id="KW-0347">Helicase</keyword>
<keyword evidence="14" id="KW-0233">DNA recombination</keyword>
<comment type="subcellular location">
    <subcellularLocation>
        <location evidence="2">Chromosome</location>
        <location evidence="2">Telomere</location>
    </subcellularLocation>
    <subcellularLocation>
        <location evidence="1">Nucleus</location>
    </subcellularLocation>
</comment>
<dbReference type="GO" id="GO:0042162">
    <property type="term" value="F:telomeric DNA binding"/>
    <property type="evidence" value="ECO:0007669"/>
    <property type="project" value="InterPro"/>
</dbReference>
<dbReference type="InterPro" id="IPR016194">
    <property type="entry name" value="SPOC-like_C_dom_sf"/>
</dbReference>
<dbReference type="Gene3D" id="1.10.1600.10">
    <property type="match status" value="1"/>
</dbReference>
<evidence type="ECO:0000256" key="10">
    <source>
        <dbReference type="ARBA" id="ARBA00022806"/>
    </source>
</evidence>
<evidence type="ECO:0000256" key="9">
    <source>
        <dbReference type="ARBA" id="ARBA00022801"/>
    </source>
</evidence>
<organism evidence="20 21">
    <name type="scientific">Tilletiopsis washingtonensis</name>
    <dbReference type="NCBI Taxonomy" id="58919"/>
    <lineage>
        <taxon>Eukaryota</taxon>
        <taxon>Fungi</taxon>
        <taxon>Dikarya</taxon>
        <taxon>Basidiomycota</taxon>
        <taxon>Ustilaginomycotina</taxon>
        <taxon>Exobasidiomycetes</taxon>
        <taxon>Entylomatales</taxon>
        <taxon>Entylomatales incertae sedis</taxon>
        <taxon>Tilletiopsis</taxon>
    </lineage>
</organism>
<evidence type="ECO:0000256" key="16">
    <source>
        <dbReference type="ARBA" id="ARBA00023242"/>
    </source>
</evidence>
<keyword evidence="6" id="KW-0158">Chromosome</keyword>
<evidence type="ECO:0000256" key="3">
    <source>
        <dbReference type="ARBA" id="ARBA00007726"/>
    </source>
</evidence>
<evidence type="ECO:0000256" key="18">
    <source>
        <dbReference type="SAM" id="MobiDB-lite"/>
    </source>
</evidence>
<dbReference type="GO" id="GO:0000723">
    <property type="term" value="P:telomere maintenance"/>
    <property type="evidence" value="ECO:0007669"/>
    <property type="project" value="InterPro"/>
</dbReference>
<evidence type="ECO:0000256" key="13">
    <source>
        <dbReference type="ARBA" id="ARBA00023125"/>
    </source>
</evidence>
<evidence type="ECO:0000256" key="15">
    <source>
        <dbReference type="ARBA" id="ARBA00023204"/>
    </source>
</evidence>
<dbReference type="GO" id="GO:0003684">
    <property type="term" value="F:damaged DNA binding"/>
    <property type="evidence" value="ECO:0007669"/>
    <property type="project" value="InterPro"/>
</dbReference>
<feature type="compositionally biased region" description="Polar residues" evidence="18">
    <location>
        <begin position="722"/>
        <end position="734"/>
    </location>
</feature>
<feature type="domain" description="Ku" evidence="19">
    <location>
        <begin position="413"/>
        <end position="553"/>
    </location>
</feature>
<evidence type="ECO:0000256" key="4">
    <source>
        <dbReference type="ARBA" id="ARBA00012551"/>
    </source>
</evidence>
<dbReference type="Pfam" id="PF08785">
    <property type="entry name" value="Ku_PK_bind"/>
    <property type="match status" value="1"/>
</dbReference>
<dbReference type="PANTHER" id="PTHR12604:SF4">
    <property type="entry name" value="X-RAY REPAIR CROSS-COMPLEMENTING PROTEIN 5"/>
    <property type="match status" value="1"/>
</dbReference>
<dbReference type="InterPro" id="IPR036494">
    <property type="entry name" value="Ku_C_sf"/>
</dbReference>
<dbReference type="Proteomes" id="UP000245946">
    <property type="component" value="Unassembled WGS sequence"/>
</dbReference>
<dbReference type="AlphaFoldDB" id="A0A316Z1P9"/>
<keyword evidence="13" id="KW-0238">DNA-binding</keyword>
<dbReference type="SUPFAM" id="SSF101420">
    <property type="entry name" value="C-terminal domain of Ku80"/>
    <property type="match status" value="1"/>
</dbReference>
<dbReference type="GO" id="GO:0003690">
    <property type="term" value="F:double-stranded DNA binding"/>
    <property type="evidence" value="ECO:0007669"/>
    <property type="project" value="TreeGrafter"/>
</dbReference>
<comment type="similarity">
    <text evidence="3">Belongs to the ku80 family.</text>
</comment>
<reference evidence="20 21" key="1">
    <citation type="journal article" date="2018" name="Mol. Biol. Evol.">
        <title>Broad Genomic Sampling Reveals a Smut Pathogenic Ancestry of the Fungal Clade Ustilaginomycotina.</title>
        <authorList>
            <person name="Kijpornyongpan T."/>
            <person name="Mondo S.J."/>
            <person name="Barry K."/>
            <person name="Sandor L."/>
            <person name="Lee J."/>
            <person name="Lipzen A."/>
            <person name="Pangilinan J."/>
            <person name="LaButti K."/>
            <person name="Hainaut M."/>
            <person name="Henrissat B."/>
            <person name="Grigoriev I.V."/>
            <person name="Spatafora J.W."/>
            <person name="Aime M.C."/>
        </authorList>
    </citation>
    <scope>NUCLEOTIDE SEQUENCE [LARGE SCALE GENOMIC DNA]</scope>
    <source>
        <strain evidence="20 21">MCA 4186</strain>
    </source>
</reference>
<keyword evidence="11" id="KW-0067">ATP-binding</keyword>
<evidence type="ECO:0000256" key="12">
    <source>
        <dbReference type="ARBA" id="ARBA00022895"/>
    </source>
</evidence>
<dbReference type="STRING" id="58919.A0A316Z1P9"/>
<evidence type="ECO:0000256" key="11">
    <source>
        <dbReference type="ARBA" id="ARBA00022840"/>
    </source>
</evidence>
<evidence type="ECO:0000313" key="20">
    <source>
        <dbReference type="EMBL" id="PWN95707.1"/>
    </source>
</evidence>
<dbReference type="InterPro" id="IPR036465">
    <property type="entry name" value="vWFA_dom_sf"/>
</dbReference>
<evidence type="ECO:0000256" key="5">
    <source>
        <dbReference type="ARBA" id="ARBA00021792"/>
    </source>
</evidence>
<dbReference type="GO" id="GO:0006310">
    <property type="term" value="P:DNA recombination"/>
    <property type="evidence" value="ECO:0007669"/>
    <property type="project" value="UniProtKB-KW"/>
</dbReference>
<evidence type="ECO:0000256" key="8">
    <source>
        <dbReference type="ARBA" id="ARBA00022763"/>
    </source>
</evidence>
<dbReference type="GO" id="GO:0016787">
    <property type="term" value="F:hydrolase activity"/>
    <property type="evidence" value="ECO:0007669"/>
    <property type="project" value="UniProtKB-KW"/>
</dbReference>
<keyword evidence="9" id="KW-0378">Hydrolase</keyword>
<accession>A0A316Z1P9</accession>
<dbReference type="SUPFAM" id="SSF53300">
    <property type="entry name" value="vWA-like"/>
    <property type="match status" value="1"/>
</dbReference>
<dbReference type="PANTHER" id="PTHR12604">
    <property type="entry name" value="KU AUTOANTIGEN DNA HELICASE"/>
    <property type="match status" value="1"/>
</dbReference>
<dbReference type="InterPro" id="IPR014893">
    <property type="entry name" value="Ku_PK_bind"/>
</dbReference>
<keyword evidence="7" id="KW-0547">Nucleotide-binding</keyword>
<dbReference type="FunFam" id="1.10.1600.10:FF:000002">
    <property type="entry name" value="X-ray repair cross-complementing protein 5"/>
    <property type="match status" value="1"/>
</dbReference>
<evidence type="ECO:0000259" key="19">
    <source>
        <dbReference type="SMART" id="SM00559"/>
    </source>
</evidence>
<evidence type="ECO:0000256" key="17">
    <source>
        <dbReference type="ARBA" id="ARBA00031847"/>
    </source>
</evidence>
<dbReference type="GO" id="GO:0005524">
    <property type="term" value="F:ATP binding"/>
    <property type="evidence" value="ECO:0007669"/>
    <property type="project" value="UniProtKB-KW"/>
</dbReference>
<evidence type="ECO:0000256" key="1">
    <source>
        <dbReference type="ARBA" id="ARBA00004123"/>
    </source>
</evidence>
<proteinExistence type="inferred from homology"/>
<dbReference type="GeneID" id="37268226"/>
<dbReference type="EC" id="3.6.4.12" evidence="4"/>
<dbReference type="InterPro" id="IPR006164">
    <property type="entry name" value="DNA_bd_Ku70/Ku80"/>
</dbReference>
<keyword evidence="15" id="KW-0234">DNA repair</keyword>
<keyword evidence="21" id="KW-1185">Reference proteome</keyword>
<feature type="compositionally biased region" description="Basic and acidic residues" evidence="18">
    <location>
        <begin position="753"/>
        <end position="762"/>
    </location>
</feature>
<dbReference type="Gene3D" id="1.25.40.240">
    <property type="entry name" value="Ku, C-terminal domain"/>
    <property type="match status" value="1"/>
</dbReference>
<dbReference type="RefSeq" id="XP_025595986.1">
    <property type="nucleotide sequence ID" value="XM_025740680.1"/>
</dbReference>
<keyword evidence="16" id="KW-0539">Nucleus</keyword>
<name>A0A316Z1P9_9BASI</name>
<dbReference type="GO" id="GO:0003678">
    <property type="term" value="F:DNA helicase activity"/>
    <property type="evidence" value="ECO:0007669"/>
    <property type="project" value="UniProtKB-EC"/>
</dbReference>
<dbReference type="Gene3D" id="2.40.290.10">
    <property type="match status" value="1"/>
</dbReference>
<gene>
    <name evidence="20" type="ORF">FA09DRAFT_311980</name>
</gene>
<evidence type="ECO:0000256" key="6">
    <source>
        <dbReference type="ARBA" id="ARBA00022454"/>
    </source>
</evidence>
<keyword evidence="12" id="KW-0779">Telomere</keyword>
<dbReference type="EMBL" id="KZ819303">
    <property type="protein sequence ID" value="PWN95707.1"/>
    <property type="molecule type" value="Genomic_DNA"/>
</dbReference>
<sequence>MSLASTITTFLIDVSPSMGETREITEDVELELKDGEDEGAEDAALRQAAADGMDGELNQGEEGEKGAATWRTRKRQTSKLEWACDFVGRRVQTYVHANLKTGKVHLMTYGSPRTRNVLSEQRDGKIAEAFEGIDELFEPAQPTLMTCELVRALRASKPEEKPHPADPLSALIAAINTLTDKDRGGLNTSSKNTWTRTIYLVTDGLTPFKREDVDMIQQKMREENIQLKIIGIDFDDEEYGFVEENKDPVKAKNEVFWHNFLQEVPGSGIATAADVIEQIKAPQLAPKKPTAMNTTLTFGDPSQQHASFEVLGIQVCMYKATALVRPMGAKKLSKIAQQSAGGQRDLANIAQTRIVEGCMPEVTAAPEEEADGDQIAAADRARIAMSYTVEMARKYFILDEIKRLEAEEISSAKPLPEDTEFVKAWKLGKSHVPVEHVQDIIYDTEAGLEIIQFHNLDKMRRWMIMGETSYVLAPVNNAEAQLRLSSMIRAMHELGKFALVRHVKKKDGDPKLGVLVPVVKDPEAGIELEYLVYGEVPFADDFRQLVFPPLEYVVDRNGVEHREHRLLPNKDQQKAMDELVDAMDLTDAYEHVDGSRAEWFSTEDSFNPAIHRIKEAVEWRVFHPEDTELPRSHWELDKFLKRPEIVWERARPLVEQCRELFELEYSPDAALKRAELFKENKRRRDAAIASGGVENKTIVLQDEPGDSDSDGGGHDGRPAKTAKTQPAAVTTLGATQAYKPSDGNSDTEDEEGDYVKISRPDPKVSQPEPKLSTQAPTPSPALDTGGVVISSGTPLEDFASAMKDAADPAQVIRAMCIRIRDLVASSMSNNSYPKARDAMRACRAAAAEEDEADEWNTFIRKLKKDLLSNSFGRRSRRDFWDSYVRGTQLGLITKDEDAGNRSEVTSKMAADFINL</sequence>
<feature type="region of interest" description="Disordered" evidence="18">
    <location>
        <begin position="694"/>
        <end position="787"/>
    </location>
</feature>
<keyword evidence="8" id="KW-0227">DNA damage</keyword>
<evidence type="ECO:0000256" key="7">
    <source>
        <dbReference type="ARBA" id="ARBA00022741"/>
    </source>
</evidence>
<dbReference type="Pfam" id="PF02735">
    <property type="entry name" value="Ku"/>
    <property type="match status" value="1"/>
</dbReference>
<dbReference type="SMART" id="SM00559">
    <property type="entry name" value="Ku78"/>
    <property type="match status" value="1"/>
</dbReference>
<dbReference type="CDD" id="cd00873">
    <property type="entry name" value="KU80"/>
    <property type="match status" value="1"/>
</dbReference>
<dbReference type="Gene3D" id="3.40.50.410">
    <property type="entry name" value="von Willebrand factor, type A domain"/>
    <property type="match status" value="1"/>
</dbReference>
<dbReference type="GO" id="GO:0000781">
    <property type="term" value="C:chromosome, telomeric region"/>
    <property type="evidence" value="ECO:0007669"/>
    <property type="project" value="UniProtKB-SubCell"/>
</dbReference>
<dbReference type="GO" id="GO:0006303">
    <property type="term" value="P:double-strand break repair via nonhomologous end joining"/>
    <property type="evidence" value="ECO:0007669"/>
    <property type="project" value="InterPro"/>
</dbReference>
<evidence type="ECO:0000256" key="14">
    <source>
        <dbReference type="ARBA" id="ARBA00023172"/>
    </source>
</evidence>
<evidence type="ECO:0000313" key="21">
    <source>
        <dbReference type="Proteomes" id="UP000245946"/>
    </source>
</evidence>
<dbReference type="SUPFAM" id="SSF100939">
    <property type="entry name" value="SPOC domain-like"/>
    <property type="match status" value="1"/>
</dbReference>
<dbReference type="GO" id="GO:0043564">
    <property type="term" value="C:Ku70:Ku80 complex"/>
    <property type="evidence" value="ECO:0007669"/>
    <property type="project" value="InterPro"/>
</dbReference>
<protein>
    <recommendedName>
        <fullName evidence="5">ATP-dependent DNA helicase II subunit 2</fullName>
        <ecNumber evidence="4">3.6.4.12</ecNumber>
    </recommendedName>
    <alternativeName>
        <fullName evidence="17">ATP-dependent DNA helicase II subunit Ku80</fullName>
    </alternativeName>
</protein>
<dbReference type="InterPro" id="IPR024193">
    <property type="entry name" value="Ku80"/>
</dbReference>
<evidence type="ECO:0000256" key="2">
    <source>
        <dbReference type="ARBA" id="ARBA00004574"/>
    </source>
</evidence>